<keyword evidence="10" id="KW-1185">Reference proteome</keyword>
<keyword evidence="8" id="KW-0732">Signal</keyword>
<evidence type="ECO:0000256" key="4">
    <source>
        <dbReference type="ARBA" id="ARBA00022982"/>
    </source>
</evidence>
<evidence type="ECO:0000256" key="1">
    <source>
        <dbReference type="ARBA" id="ARBA00022448"/>
    </source>
</evidence>
<dbReference type="GO" id="GO:0005506">
    <property type="term" value="F:iron ion binding"/>
    <property type="evidence" value="ECO:0007669"/>
    <property type="project" value="InterPro"/>
</dbReference>
<keyword evidence="2 7" id="KW-0349">Heme</keyword>
<feature type="binding site" description="covalent" evidence="7">
    <location>
        <position position="138"/>
    </location>
    <ligand>
        <name>heme c</name>
        <dbReference type="ChEBI" id="CHEBI:61717"/>
    </ligand>
</feature>
<evidence type="ECO:0000256" key="2">
    <source>
        <dbReference type="ARBA" id="ARBA00022617"/>
    </source>
</evidence>
<accession>A0A6N1VHR6</accession>
<evidence type="ECO:0000256" key="7">
    <source>
        <dbReference type="PIRSR" id="PIRSR000027-2"/>
    </source>
</evidence>
<protein>
    <submittedName>
        <fullName evidence="9">Cytochrome c</fullName>
    </submittedName>
</protein>
<dbReference type="GO" id="GO:0020037">
    <property type="term" value="F:heme binding"/>
    <property type="evidence" value="ECO:0007669"/>
    <property type="project" value="InterPro"/>
</dbReference>
<proteinExistence type="predicted"/>
<name>A0A6N1VHR6_9HYPH</name>
<feature type="chain" id="PRO_5027038646" evidence="8">
    <location>
        <begin position="22"/>
        <end position="148"/>
    </location>
</feature>
<dbReference type="SUPFAM" id="SSF47175">
    <property type="entry name" value="Cytochromes"/>
    <property type="match status" value="1"/>
</dbReference>
<dbReference type="KEGG" id="orm:HTY61_09625"/>
<keyword evidence="1" id="KW-0813">Transport</keyword>
<dbReference type="InterPro" id="IPR012127">
    <property type="entry name" value="Cyt_c_prime"/>
</dbReference>
<feature type="binding site" description="axial binding residue" evidence="6">
    <location>
        <position position="142"/>
    </location>
    <ligand>
        <name>heme c</name>
        <dbReference type="ChEBI" id="CHEBI:61717"/>
    </ligand>
    <ligandPart>
        <name>Fe</name>
        <dbReference type="ChEBI" id="CHEBI:18248"/>
    </ligandPart>
</feature>
<sequence>MKKTFLAIAVIAASATAALSADDPIAQRKALMQANGGAAGLSAGMMKGEIDYSPAAGKAAITALHATAMTFGDFFPEGSDMGADTKASPKIWEDPAAFEAELAKFQSATAAAVQASGRAGPADLDAFKAAVGPVLGTCKSCHESFQIK</sequence>
<keyword evidence="3 6" id="KW-0479">Metal-binding</keyword>
<organism evidence="9 10">
    <name type="scientific">Oricola thermophila</name>
    <dbReference type="NCBI Taxonomy" id="2742145"/>
    <lineage>
        <taxon>Bacteria</taxon>
        <taxon>Pseudomonadati</taxon>
        <taxon>Pseudomonadota</taxon>
        <taxon>Alphaproteobacteria</taxon>
        <taxon>Hyphomicrobiales</taxon>
        <taxon>Ahrensiaceae</taxon>
        <taxon>Oricola</taxon>
    </lineage>
</organism>
<dbReference type="GO" id="GO:0022900">
    <property type="term" value="P:electron transport chain"/>
    <property type="evidence" value="ECO:0007669"/>
    <property type="project" value="InterPro"/>
</dbReference>
<dbReference type="AlphaFoldDB" id="A0A6N1VHR6"/>
<evidence type="ECO:0000256" key="5">
    <source>
        <dbReference type="ARBA" id="ARBA00023004"/>
    </source>
</evidence>
<keyword evidence="5 6" id="KW-0408">Iron</keyword>
<dbReference type="Gene3D" id="1.20.120.10">
    <property type="entry name" value="Cytochrome c/b562"/>
    <property type="match status" value="1"/>
</dbReference>
<keyword evidence="4" id="KW-0249">Electron transport</keyword>
<evidence type="ECO:0000256" key="3">
    <source>
        <dbReference type="ARBA" id="ARBA00022723"/>
    </source>
</evidence>
<gene>
    <name evidence="9" type="ORF">HTY61_09625</name>
</gene>
<dbReference type="PIRSF" id="PIRSF000027">
    <property type="entry name" value="Cytc_c_prime"/>
    <property type="match status" value="1"/>
</dbReference>
<dbReference type="EMBL" id="CP054836">
    <property type="protein sequence ID" value="QKV18689.1"/>
    <property type="molecule type" value="Genomic_DNA"/>
</dbReference>
<evidence type="ECO:0000313" key="9">
    <source>
        <dbReference type="EMBL" id="QKV18689.1"/>
    </source>
</evidence>
<dbReference type="InterPro" id="IPR002321">
    <property type="entry name" value="Cyt_c_II"/>
</dbReference>
<reference evidence="9 10" key="1">
    <citation type="submission" date="2020-06" db="EMBL/GenBank/DDBJ databases">
        <title>Oricola thermophila sp. nov. isolated from a tidal sediments.</title>
        <authorList>
            <person name="Kwon K.K."/>
            <person name="Yang S.-H."/>
            <person name="Park M.-J."/>
        </authorList>
    </citation>
    <scope>NUCLEOTIDE SEQUENCE [LARGE SCALE GENOMIC DNA]</scope>
    <source>
        <strain evidence="9 10">MEBiC13590</strain>
    </source>
</reference>
<evidence type="ECO:0000256" key="6">
    <source>
        <dbReference type="PIRSR" id="PIRSR000027-1"/>
    </source>
</evidence>
<feature type="binding site" description="covalent" evidence="7">
    <location>
        <position position="141"/>
    </location>
    <ligand>
        <name>heme c</name>
        <dbReference type="ChEBI" id="CHEBI:61717"/>
    </ligand>
</feature>
<dbReference type="Proteomes" id="UP000509367">
    <property type="component" value="Chromosome"/>
</dbReference>
<feature type="signal peptide" evidence="8">
    <location>
        <begin position="1"/>
        <end position="21"/>
    </location>
</feature>
<evidence type="ECO:0000256" key="8">
    <source>
        <dbReference type="SAM" id="SignalP"/>
    </source>
</evidence>
<dbReference type="RefSeq" id="WP_175276582.1">
    <property type="nucleotide sequence ID" value="NZ_CP054836.1"/>
</dbReference>
<dbReference type="GO" id="GO:0042597">
    <property type="term" value="C:periplasmic space"/>
    <property type="evidence" value="ECO:0007669"/>
    <property type="project" value="InterPro"/>
</dbReference>
<evidence type="ECO:0000313" key="10">
    <source>
        <dbReference type="Proteomes" id="UP000509367"/>
    </source>
</evidence>
<comment type="PTM">
    <text evidence="7">Binds 1 heme group per subunit.</text>
</comment>
<dbReference type="PROSITE" id="PS51009">
    <property type="entry name" value="CYTCII"/>
    <property type="match status" value="1"/>
</dbReference>
<dbReference type="GO" id="GO:0009055">
    <property type="term" value="F:electron transfer activity"/>
    <property type="evidence" value="ECO:0007669"/>
    <property type="project" value="InterPro"/>
</dbReference>
<dbReference type="InterPro" id="IPR010980">
    <property type="entry name" value="Cyt_c/b562"/>
</dbReference>
<dbReference type="Pfam" id="PF01322">
    <property type="entry name" value="Cytochrom_C_2"/>
    <property type="match status" value="1"/>
</dbReference>